<evidence type="ECO:0000256" key="1">
    <source>
        <dbReference type="SAM" id="MobiDB-lite"/>
    </source>
</evidence>
<reference evidence="2 3" key="1">
    <citation type="submission" date="2014-04" db="EMBL/GenBank/DDBJ databases">
        <authorList>
            <consortium name="DOE Joint Genome Institute"/>
            <person name="Kuo A."/>
            <person name="Girlanda M."/>
            <person name="Perotto S."/>
            <person name="Kohler A."/>
            <person name="Nagy L.G."/>
            <person name="Floudas D."/>
            <person name="Copeland A."/>
            <person name="Barry K.W."/>
            <person name="Cichocki N."/>
            <person name="Veneault-Fourrey C."/>
            <person name="LaButti K."/>
            <person name="Lindquist E.A."/>
            <person name="Lipzen A."/>
            <person name="Lundell T."/>
            <person name="Morin E."/>
            <person name="Murat C."/>
            <person name="Sun H."/>
            <person name="Tunlid A."/>
            <person name="Henrissat B."/>
            <person name="Grigoriev I.V."/>
            <person name="Hibbett D.S."/>
            <person name="Martin F."/>
            <person name="Nordberg H.P."/>
            <person name="Cantor M.N."/>
            <person name="Hua S.X."/>
        </authorList>
    </citation>
    <scope>NUCLEOTIDE SEQUENCE [LARGE SCALE GENOMIC DNA]</scope>
    <source>
        <strain evidence="2 3">MUT 4182</strain>
    </source>
</reference>
<proteinExistence type="predicted"/>
<name>A0A0C3KYT7_9AGAM</name>
<dbReference type="HOGENOM" id="CLU_1788251_0_0_1"/>
<dbReference type="EMBL" id="KN823022">
    <property type="protein sequence ID" value="KIO26538.1"/>
    <property type="molecule type" value="Genomic_DNA"/>
</dbReference>
<feature type="compositionally biased region" description="Basic and acidic residues" evidence="1">
    <location>
        <begin position="13"/>
        <end position="22"/>
    </location>
</feature>
<keyword evidence="3" id="KW-1185">Reference proteome</keyword>
<organism evidence="2 3">
    <name type="scientific">Tulasnella calospora MUT 4182</name>
    <dbReference type="NCBI Taxonomy" id="1051891"/>
    <lineage>
        <taxon>Eukaryota</taxon>
        <taxon>Fungi</taxon>
        <taxon>Dikarya</taxon>
        <taxon>Basidiomycota</taxon>
        <taxon>Agaricomycotina</taxon>
        <taxon>Agaricomycetes</taxon>
        <taxon>Cantharellales</taxon>
        <taxon>Tulasnellaceae</taxon>
        <taxon>Tulasnella</taxon>
    </lineage>
</organism>
<evidence type="ECO:0000313" key="3">
    <source>
        <dbReference type="Proteomes" id="UP000054248"/>
    </source>
</evidence>
<accession>A0A0C3KYT7</accession>
<evidence type="ECO:0000313" key="2">
    <source>
        <dbReference type="EMBL" id="KIO26538.1"/>
    </source>
</evidence>
<dbReference type="Proteomes" id="UP000054248">
    <property type="component" value="Unassembled WGS sequence"/>
</dbReference>
<gene>
    <name evidence="2" type="ORF">M407DRAFT_24124</name>
</gene>
<dbReference type="AlphaFoldDB" id="A0A0C3KYT7"/>
<feature type="region of interest" description="Disordered" evidence="1">
    <location>
        <begin position="1"/>
        <end position="29"/>
    </location>
</feature>
<sequence length="145" mass="16155">MSTHSDSNTSGKRPAEAQDGSHKSSKRARTLEEELIGEVEVLMTIQPHLGTLFPLALRTVLTQIIKKVPYTNKALEVLEKPIPEPSQPADPDIIDSLSLLNDGRMRIVPIYRSALETSILQKKFEEPDDTFHASFHARQGSPFPL</sequence>
<feature type="compositionally biased region" description="Polar residues" evidence="1">
    <location>
        <begin position="1"/>
        <end position="11"/>
    </location>
</feature>
<reference evidence="3" key="2">
    <citation type="submission" date="2015-01" db="EMBL/GenBank/DDBJ databases">
        <title>Evolutionary Origins and Diversification of the Mycorrhizal Mutualists.</title>
        <authorList>
            <consortium name="DOE Joint Genome Institute"/>
            <consortium name="Mycorrhizal Genomics Consortium"/>
            <person name="Kohler A."/>
            <person name="Kuo A."/>
            <person name="Nagy L.G."/>
            <person name="Floudas D."/>
            <person name="Copeland A."/>
            <person name="Barry K.W."/>
            <person name="Cichocki N."/>
            <person name="Veneault-Fourrey C."/>
            <person name="LaButti K."/>
            <person name="Lindquist E.A."/>
            <person name="Lipzen A."/>
            <person name="Lundell T."/>
            <person name="Morin E."/>
            <person name="Murat C."/>
            <person name="Riley R."/>
            <person name="Ohm R."/>
            <person name="Sun H."/>
            <person name="Tunlid A."/>
            <person name="Henrissat B."/>
            <person name="Grigoriev I.V."/>
            <person name="Hibbett D.S."/>
            <person name="Martin F."/>
        </authorList>
    </citation>
    <scope>NUCLEOTIDE SEQUENCE [LARGE SCALE GENOMIC DNA]</scope>
    <source>
        <strain evidence="3">MUT 4182</strain>
    </source>
</reference>
<protein>
    <submittedName>
        <fullName evidence="2">Uncharacterized protein</fullName>
    </submittedName>
</protein>